<dbReference type="GeneID" id="116215953"/>
<feature type="compositionally biased region" description="Acidic residues" evidence="1">
    <location>
        <begin position="299"/>
        <end position="319"/>
    </location>
</feature>
<organism evidence="2 4">
    <name type="scientific">Punica granatum</name>
    <name type="common">Pomegranate</name>
    <dbReference type="NCBI Taxonomy" id="22663"/>
    <lineage>
        <taxon>Eukaryota</taxon>
        <taxon>Viridiplantae</taxon>
        <taxon>Streptophyta</taxon>
        <taxon>Embryophyta</taxon>
        <taxon>Tracheophyta</taxon>
        <taxon>Spermatophyta</taxon>
        <taxon>Magnoliopsida</taxon>
        <taxon>eudicotyledons</taxon>
        <taxon>Gunneridae</taxon>
        <taxon>Pentapetalae</taxon>
        <taxon>rosids</taxon>
        <taxon>malvids</taxon>
        <taxon>Myrtales</taxon>
        <taxon>Lythraceae</taxon>
        <taxon>Punica</taxon>
    </lineage>
</organism>
<name>A0A6P8ENU9_PUNGR</name>
<dbReference type="RefSeq" id="XP_031407652.1">
    <property type="nucleotide sequence ID" value="XM_031551792.1"/>
</dbReference>
<keyword evidence="2" id="KW-1185">Reference proteome</keyword>
<dbReference type="RefSeq" id="XP_031407653.1">
    <property type="nucleotide sequence ID" value="XM_031551793.1"/>
</dbReference>
<gene>
    <name evidence="3 4" type="primary">LOC116215953</name>
</gene>
<dbReference type="OrthoDB" id="1914453at2759"/>
<feature type="region of interest" description="Disordered" evidence="1">
    <location>
        <begin position="274"/>
        <end position="326"/>
    </location>
</feature>
<proteinExistence type="predicted"/>
<dbReference type="PANTHER" id="PTHR35686:SF1">
    <property type="entry name" value="KINETOCHORE PROTEIN"/>
    <property type="match status" value="1"/>
</dbReference>
<evidence type="ECO:0000313" key="2">
    <source>
        <dbReference type="Proteomes" id="UP000515151"/>
    </source>
</evidence>
<sequence length="489" mass="54063">MWRQKPFPAAADSDQSFSDDEDFDGDSSRNCISLSGCAETEGGLQILSQLEKLRDANEANYAMEGVSVEKQPGCVLEDDVEIPSFGIESGFICSPKRSPKCCSDEEMISDDEENNVLSKFSLTSSEKKGGEEIHSIFTRREVTSWLSGNSPHSFTHSVQAQANQSSGAAGARGKAKPKFSLGCFIQKDEPSSSFTLQDDNVVSRLACELPESAEHRESRTVACSAGNNLADSEEEMNPQSSIACPVEVPRHGYTDHSMAELLDGLHERTGLARGINKSSRKRGQRMQSVGKRSMTTILDSEDEPMSMDSDSPGEEESDFDNLKIPPPQRKRHTLVDCFQEVLDASPWRDRVALAANPSGSGLFERLQQVMRSEKERELEFSNNLEPSGAPLCGTSCLHVLILSSYLDAKLIVCRCSLKKIPERLQEPQSPESVSQWRGERTVIFSPRIFSNVDLEVGKLICICPPWKEVQLMSEDERVLLSTYFSLVSV</sequence>
<feature type="region of interest" description="Disordered" evidence="1">
    <location>
        <begin position="1"/>
        <end position="27"/>
    </location>
</feature>
<dbReference type="Proteomes" id="UP000515151">
    <property type="component" value="Chromosome 8"/>
</dbReference>
<protein>
    <submittedName>
        <fullName evidence="3 4">Uncharacterized protein LOC116215953 isoform X1</fullName>
    </submittedName>
</protein>
<dbReference type="PANTHER" id="PTHR35686">
    <property type="entry name" value="KINETOCHORE PROTEIN"/>
    <property type="match status" value="1"/>
</dbReference>
<dbReference type="AlphaFoldDB" id="A0A6P8ENU9"/>
<evidence type="ECO:0000256" key="1">
    <source>
        <dbReference type="SAM" id="MobiDB-lite"/>
    </source>
</evidence>
<reference evidence="2" key="1">
    <citation type="journal article" date="2020" name="Plant Biotechnol. J.">
        <title>The pomegranate (Punica granatum L.) draft genome dissects genetic divergence between soft- and hard-seeded cultivars.</title>
        <authorList>
            <person name="Luo X."/>
            <person name="Li H."/>
            <person name="Wu Z."/>
            <person name="Yao W."/>
            <person name="Zhao P."/>
            <person name="Cao D."/>
            <person name="Yu H."/>
            <person name="Li K."/>
            <person name="Poudel K."/>
            <person name="Zhao D."/>
            <person name="Zhang F."/>
            <person name="Xia X."/>
            <person name="Chen L."/>
            <person name="Wang Q."/>
            <person name="Jing D."/>
            <person name="Cao S."/>
        </authorList>
    </citation>
    <scope>NUCLEOTIDE SEQUENCE [LARGE SCALE GENOMIC DNA]</scope>
</reference>
<reference evidence="3 4" key="2">
    <citation type="submission" date="2025-04" db="UniProtKB">
        <authorList>
            <consortium name="RefSeq"/>
        </authorList>
    </citation>
    <scope>IDENTIFICATION</scope>
    <source>
        <tissue evidence="3 4">Leaf</tissue>
    </source>
</reference>
<accession>A0A6P8ENU9</accession>
<evidence type="ECO:0000313" key="3">
    <source>
        <dbReference type="RefSeq" id="XP_031407652.1"/>
    </source>
</evidence>
<evidence type="ECO:0000313" key="4">
    <source>
        <dbReference type="RefSeq" id="XP_031407653.1"/>
    </source>
</evidence>